<comment type="caution">
    <text evidence="2">The sequence shown here is derived from an EMBL/GenBank/DDBJ whole genome shotgun (WGS) entry which is preliminary data.</text>
</comment>
<feature type="compositionally biased region" description="Pro residues" evidence="1">
    <location>
        <begin position="162"/>
        <end position="173"/>
    </location>
</feature>
<sequence length="302" mass="31543">MFSQILRLTVLLLTPLWLSLGVQMLDLRVSLPGPVLEWARKDKVKDLNLTDAPIPGWRETTYLAANPDVAAAVKAGQWRSGYDHYRLFGRAEGRPGAPGSPKTAALPSPPPPAPPPNPAPNSLPIATQPAPAAPMVAAAPPPANASPDVALDAKPTVAPPAAPLPVAPVPRPKPTMTTAPTAGVTEKPSQTLAVTQLRAATNGGTVRVVLDLDGPPRFTLLAQRAPNRLELVLPGTLWKAPASGAFAAAPLTYRLATSGGVNHLILGGQGPIQTKTVFVLPPEKEHGHRLVIDVAVAPKKRT</sequence>
<proteinExistence type="predicted"/>
<evidence type="ECO:0000256" key="1">
    <source>
        <dbReference type="SAM" id="MobiDB-lite"/>
    </source>
</evidence>
<feature type="compositionally biased region" description="Pro residues" evidence="1">
    <location>
        <begin position="107"/>
        <end position="121"/>
    </location>
</feature>
<dbReference type="RefSeq" id="WP_119834108.1">
    <property type="nucleotide sequence ID" value="NZ_QYUL01000006.1"/>
</dbReference>
<accession>A0A418VKT4</accession>
<protein>
    <recommendedName>
        <fullName evidence="4">AMIN domain-containing protein</fullName>
    </recommendedName>
</protein>
<evidence type="ECO:0000313" key="3">
    <source>
        <dbReference type="Proteomes" id="UP000283458"/>
    </source>
</evidence>
<gene>
    <name evidence="2" type="ORF">D3877_28080</name>
</gene>
<organism evidence="2 3">
    <name type="scientific">Azospirillum cavernae</name>
    <dbReference type="NCBI Taxonomy" id="2320860"/>
    <lineage>
        <taxon>Bacteria</taxon>
        <taxon>Pseudomonadati</taxon>
        <taxon>Pseudomonadota</taxon>
        <taxon>Alphaproteobacteria</taxon>
        <taxon>Rhodospirillales</taxon>
        <taxon>Azospirillaceae</taxon>
        <taxon>Azospirillum</taxon>
    </lineage>
</organism>
<reference evidence="2 3" key="1">
    <citation type="submission" date="2018-09" db="EMBL/GenBank/DDBJ databases">
        <authorList>
            <person name="Zhu H."/>
        </authorList>
    </citation>
    <scope>NUCLEOTIDE SEQUENCE [LARGE SCALE GENOMIC DNA]</scope>
    <source>
        <strain evidence="2 3">K2W22B-5</strain>
    </source>
</reference>
<dbReference type="Proteomes" id="UP000283458">
    <property type="component" value="Unassembled WGS sequence"/>
</dbReference>
<evidence type="ECO:0008006" key="4">
    <source>
        <dbReference type="Google" id="ProtNLM"/>
    </source>
</evidence>
<evidence type="ECO:0000313" key="2">
    <source>
        <dbReference type="EMBL" id="RJF76755.1"/>
    </source>
</evidence>
<keyword evidence="3" id="KW-1185">Reference proteome</keyword>
<dbReference type="Gene3D" id="2.60.40.3500">
    <property type="match status" value="1"/>
</dbReference>
<feature type="region of interest" description="Disordered" evidence="1">
    <location>
        <begin position="89"/>
        <end position="128"/>
    </location>
</feature>
<dbReference type="OrthoDB" id="8435941at2"/>
<dbReference type="EMBL" id="QYUL01000006">
    <property type="protein sequence ID" value="RJF76755.1"/>
    <property type="molecule type" value="Genomic_DNA"/>
</dbReference>
<feature type="region of interest" description="Disordered" evidence="1">
    <location>
        <begin position="162"/>
        <end position="187"/>
    </location>
</feature>
<name>A0A418VKT4_9PROT</name>
<dbReference type="AlphaFoldDB" id="A0A418VKT4"/>